<comment type="subunit">
    <text evidence="5">Part of the 50S ribosomal subunit; part of the 5S rRNA/L5/L18/L25 subcomplex. Contacts the 5S rRNA. Binds to the 5S rRNA independently of L5 and L18.</text>
</comment>
<comment type="caution">
    <text evidence="8">The sequence shown here is derived from an EMBL/GenBank/DDBJ whole genome shotgun (WGS) entry which is preliminary data.</text>
</comment>
<evidence type="ECO:0000256" key="2">
    <source>
        <dbReference type="ARBA" id="ARBA00022884"/>
    </source>
</evidence>
<dbReference type="InterPro" id="IPR020930">
    <property type="entry name" value="Ribosomal_uL5_bac-type"/>
</dbReference>
<keyword evidence="1 5" id="KW-0699">rRNA-binding</keyword>
<dbReference type="InterPro" id="IPR001021">
    <property type="entry name" value="Ribosomal_bL25_long"/>
</dbReference>
<keyword evidence="2 5" id="KW-0694">RNA-binding</keyword>
<evidence type="ECO:0000259" key="7">
    <source>
        <dbReference type="Pfam" id="PF14693"/>
    </source>
</evidence>
<dbReference type="PANTHER" id="PTHR33284">
    <property type="entry name" value="RIBOSOMAL PROTEIN L25/GLN-TRNA SYNTHETASE, ANTI-CODON-BINDING DOMAIN-CONTAINING PROTEIN"/>
    <property type="match status" value="1"/>
</dbReference>
<evidence type="ECO:0000256" key="1">
    <source>
        <dbReference type="ARBA" id="ARBA00022730"/>
    </source>
</evidence>
<dbReference type="InterPro" id="IPR020057">
    <property type="entry name" value="Ribosomal_bL25_b-dom"/>
</dbReference>
<dbReference type="Gene3D" id="2.170.120.20">
    <property type="entry name" value="Ribosomal protein L25, beta domain"/>
    <property type="match status" value="1"/>
</dbReference>
<comment type="function">
    <text evidence="5">This is one of the proteins that binds to the 5S RNA in the ribosome where it forms part of the central protuberance.</text>
</comment>
<dbReference type="PANTHER" id="PTHR33284:SF1">
    <property type="entry name" value="RIBOSOMAL PROTEIN L25_GLN-TRNA SYNTHETASE, ANTI-CODON-BINDING DOMAIN-CONTAINING PROTEIN"/>
    <property type="match status" value="1"/>
</dbReference>
<dbReference type="SUPFAM" id="SSF50715">
    <property type="entry name" value="Ribosomal protein L25-like"/>
    <property type="match status" value="1"/>
</dbReference>
<evidence type="ECO:0000256" key="5">
    <source>
        <dbReference type="HAMAP-Rule" id="MF_01334"/>
    </source>
</evidence>
<dbReference type="Gene3D" id="2.40.240.10">
    <property type="entry name" value="Ribosomal Protein L25, Chain P"/>
    <property type="match status" value="1"/>
</dbReference>
<reference evidence="8 9" key="1">
    <citation type="journal article" date="2019" name="Int. J. Syst. Evol. Microbiol.">
        <title>The Global Catalogue of Microorganisms (GCM) 10K type strain sequencing project: providing services to taxonomists for standard genome sequencing and annotation.</title>
        <authorList>
            <consortium name="The Broad Institute Genomics Platform"/>
            <consortium name="The Broad Institute Genome Sequencing Center for Infectious Disease"/>
            <person name="Wu L."/>
            <person name="Ma J."/>
        </authorList>
    </citation>
    <scope>NUCLEOTIDE SEQUENCE [LARGE SCALE GENOMIC DNA]</scope>
    <source>
        <strain evidence="8 9">JCM 14546</strain>
    </source>
</reference>
<evidence type="ECO:0000259" key="6">
    <source>
        <dbReference type="Pfam" id="PF01386"/>
    </source>
</evidence>
<dbReference type="Proteomes" id="UP001500755">
    <property type="component" value="Unassembled WGS sequence"/>
</dbReference>
<dbReference type="NCBIfam" id="NF004612">
    <property type="entry name" value="PRK05943.1"/>
    <property type="match status" value="1"/>
</dbReference>
<proteinExistence type="inferred from homology"/>
<evidence type="ECO:0000256" key="4">
    <source>
        <dbReference type="ARBA" id="ARBA00023274"/>
    </source>
</evidence>
<dbReference type="InterPro" id="IPR011035">
    <property type="entry name" value="Ribosomal_bL25/Gln-tRNA_synth"/>
</dbReference>
<protein>
    <recommendedName>
        <fullName evidence="5">Large ribosomal subunit protein bL25</fullName>
    </recommendedName>
    <alternativeName>
        <fullName evidence="5">General stress protein CTC</fullName>
    </alternativeName>
</protein>
<dbReference type="GO" id="GO:0005840">
    <property type="term" value="C:ribosome"/>
    <property type="evidence" value="ECO:0007669"/>
    <property type="project" value="UniProtKB-KW"/>
</dbReference>
<keyword evidence="9" id="KW-1185">Reference proteome</keyword>
<dbReference type="InterPro" id="IPR029751">
    <property type="entry name" value="Ribosomal_L25_dom"/>
</dbReference>
<name>A0ABN2TQS2_9MICO</name>
<dbReference type="RefSeq" id="WP_344311023.1">
    <property type="nucleotide sequence ID" value="NZ_BAAANO010000043.1"/>
</dbReference>
<dbReference type="NCBIfam" id="TIGR00731">
    <property type="entry name" value="bL25_bact_ctc"/>
    <property type="match status" value="1"/>
</dbReference>
<keyword evidence="4 5" id="KW-0687">Ribonucleoprotein</keyword>
<gene>
    <name evidence="5" type="primary">rplY</name>
    <name evidence="5" type="synonym">ctc</name>
    <name evidence="8" type="ORF">GCM10009755_29750</name>
</gene>
<organism evidence="8 9">
    <name type="scientific">Brevibacterium samyangense</name>
    <dbReference type="NCBI Taxonomy" id="366888"/>
    <lineage>
        <taxon>Bacteria</taxon>
        <taxon>Bacillati</taxon>
        <taxon>Actinomycetota</taxon>
        <taxon>Actinomycetes</taxon>
        <taxon>Micrococcales</taxon>
        <taxon>Brevibacteriaceae</taxon>
        <taxon>Brevibacterium</taxon>
    </lineage>
</organism>
<dbReference type="EMBL" id="BAAANO010000043">
    <property type="protein sequence ID" value="GAA2016101.1"/>
    <property type="molecule type" value="Genomic_DNA"/>
</dbReference>
<feature type="domain" description="Large ribosomal subunit protein bL25 L25" evidence="6">
    <location>
        <begin position="7"/>
        <end position="92"/>
    </location>
</feature>
<dbReference type="InterPro" id="IPR037121">
    <property type="entry name" value="Ribosomal_bL25_C"/>
</dbReference>
<dbReference type="NCBIfam" id="NF004131">
    <property type="entry name" value="PRK05618.2-1"/>
    <property type="match status" value="1"/>
</dbReference>
<dbReference type="Pfam" id="PF14693">
    <property type="entry name" value="Ribosomal_TL5_C"/>
    <property type="match status" value="1"/>
</dbReference>
<feature type="domain" description="Large ribosomal subunit protein bL25 beta" evidence="7">
    <location>
        <begin position="100"/>
        <end position="178"/>
    </location>
</feature>
<dbReference type="CDD" id="cd00495">
    <property type="entry name" value="Ribosomal_L25_TL5_CTC"/>
    <property type="match status" value="1"/>
</dbReference>
<keyword evidence="3 5" id="KW-0689">Ribosomal protein</keyword>
<dbReference type="Pfam" id="PF01386">
    <property type="entry name" value="Ribosomal_L25p"/>
    <property type="match status" value="1"/>
</dbReference>
<evidence type="ECO:0000256" key="3">
    <source>
        <dbReference type="ARBA" id="ARBA00022980"/>
    </source>
</evidence>
<evidence type="ECO:0000313" key="9">
    <source>
        <dbReference type="Proteomes" id="UP001500755"/>
    </source>
</evidence>
<sequence>MADIITLKAQQRTEFGKGAARRIRSADLVPAVLYGHDVEPTHVTLDGHAVMMALKNANALLSIEIEGGETRLAVAREVQIHPIRRTYTHLDLIAVKKGEKIEAEVPLHIEGEAFSGTVVSIEDNTLAILVDPTSIPEAITVDIAGRKPGEHVYAKDIVLPAGVELVQDPEYLIVNVAAEAAEETEDEAAEGEEA</sequence>
<accession>A0ABN2TQS2</accession>
<comment type="similarity">
    <text evidence="5">Belongs to the bacterial ribosomal protein bL25 family. CTC subfamily.</text>
</comment>
<evidence type="ECO:0000313" key="8">
    <source>
        <dbReference type="EMBL" id="GAA2016101.1"/>
    </source>
</evidence>
<dbReference type="HAMAP" id="MF_01334">
    <property type="entry name" value="Ribosomal_bL25_CTC"/>
    <property type="match status" value="1"/>
</dbReference>
<dbReference type="InterPro" id="IPR020056">
    <property type="entry name" value="Rbsml_bL25/Gln-tRNA_synth_N"/>
</dbReference>